<gene>
    <name evidence="2" type="ORF">VNO80_06468</name>
</gene>
<sequence length="109" mass="12747">MVGGVELAEAYVLRKQHRERMKETEKRRSKMGGYGLAEAYVTRKLYKEKLKKRAQEEDEQKKTNMMKISSKERDFDNKTSSGCFSWVSKHHQSKNSRISDYNHAQSANS</sequence>
<reference evidence="2 3" key="1">
    <citation type="submission" date="2024-01" db="EMBL/GenBank/DDBJ databases">
        <title>The genomes of 5 underutilized Papilionoideae crops provide insights into root nodulation and disease resistanc.</title>
        <authorList>
            <person name="Jiang F."/>
        </authorList>
    </citation>
    <scope>NUCLEOTIDE SEQUENCE [LARGE SCALE GENOMIC DNA]</scope>
    <source>
        <strain evidence="2">JINMINGXINNONG_FW02</strain>
        <tissue evidence="2">Leaves</tissue>
    </source>
</reference>
<proteinExistence type="predicted"/>
<evidence type="ECO:0000313" key="3">
    <source>
        <dbReference type="Proteomes" id="UP001374584"/>
    </source>
</evidence>
<organism evidence="2 3">
    <name type="scientific">Phaseolus coccineus</name>
    <name type="common">Scarlet runner bean</name>
    <name type="synonym">Phaseolus multiflorus</name>
    <dbReference type="NCBI Taxonomy" id="3886"/>
    <lineage>
        <taxon>Eukaryota</taxon>
        <taxon>Viridiplantae</taxon>
        <taxon>Streptophyta</taxon>
        <taxon>Embryophyta</taxon>
        <taxon>Tracheophyta</taxon>
        <taxon>Spermatophyta</taxon>
        <taxon>Magnoliopsida</taxon>
        <taxon>eudicotyledons</taxon>
        <taxon>Gunneridae</taxon>
        <taxon>Pentapetalae</taxon>
        <taxon>rosids</taxon>
        <taxon>fabids</taxon>
        <taxon>Fabales</taxon>
        <taxon>Fabaceae</taxon>
        <taxon>Papilionoideae</taxon>
        <taxon>50 kb inversion clade</taxon>
        <taxon>NPAAA clade</taxon>
        <taxon>indigoferoid/millettioid clade</taxon>
        <taxon>Phaseoleae</taxon>
        <taxon>Phaseolus</taxon>
    </lineage>
</organism>
<protein>
    <submittedName>
        <fullName evidence="2">Uncharacterized protein</fullName>
    </submittedName>
</protein>
<evidence type="ECO:0000256" key="1">
    <source>
        <dbReference type="SAM" id="MobiDB-lite"/>
    </source>
</evidence>
<dbReference type="PANTHER" id="PTHR34950">
    <property type="entry name" value="OS04G0457400 PROTEIN"/>
    <property type="match status" value="1"/>
</dbReference>
<feature type="compositionally biased region" description="Polar residues" evidence="1">
    <location>
        <begin position="95"/>
        <end position="109"/>
    </location>
</feature>
<keyword evidence="3" id="KW-1185">Reference proteome</keyword>
<feature type="region of interest" description="Disordered" evidence="1">
    <location>
        <begin position="52"/>
        <end position="109"/>
    </location>
</feature>
<dbReference type="PANTHER" id="PTHR34950:SF12">
    <property type="entry name" value="TRANSMEMBRANE PROTEIN"/>
    <property type="match status" value="1"/>
</dbReference>
<name>A0AAN9NLQ0_PHACN</name>
<evidence type="ECO:0000313" key="2">
    <source>
        <dbReference type="EMBL" id="KAK7373072.1"/>
    </source>
</evidence>
<accession>A0AAN9NLQ0</accession>
<dbReference type="AlphaFoldDB" id="A0AAN9NLQ0"/>
<comment type="caution">
    <text evidence="2">The sequence shown here is derived from an EMBL/GenBank/DDBJ whole genome shotgun (WGS) entry which is preliminary data.</text>
</comment>
<feature type="compositionally biased region" description="Basic and acidic residues" evidence="1">
    <location>
        <begin position="52"/>
        <end position="62"/>
    </location>
</feature>
<dbReference type="EMBL" id="JAYMYR010000003">
    <property type="protein sequence ID" value="KAK7373072.1"/>
    <property type="molecule type" value="Genomic_DNA"/>
</dbReference>
<dbReference type="Proteomes" id="UP001374584">
    <property type="component" value="Unassembled WGS sequence"/>
</dbReference>